<dbReference type="Proteomes" id="UP001165395">
    <property type="component" value="Unassembled WGS sequence"/>
</dbReference>
<dbReference type="NCBIfam" id="TIGR01730">
    <property type="entry name" value="RND_mfp"/>
    <property type="match status" value="1"/>
</dbReference>
<name>A0ABS8DB09_9NEIS</name>
<feature type="domain" description="CusB-like beta-barrel" evidence="2">
    <location>
        <begin position="218"/>
        <end position="289"/>
    </location>
</feature>
<reference evidence="5" key="1">
    <citation type="submission" date="2021-10" db="EMBL/GenBank/DDBJ databases">
        <title>The complete genome sequence of Leeia sp. TBRC 13508.</title>
        <authorList>
            <person name="Charoenyingcharoen P."/>
            <person name="Yukphan P."/>
        </authorList>
    </citation>
    <scope>NUCLEOTIDE SEQUENCE</scope>
    <source>
        <strain evidence="5">TBRC 13508</strain>
    </source>
</reference>
<dbReference type="InterPro" id="IPR006143">
    <property type="entry name" value="RND_pump_MFP"/>
</dbReference>
<gene>
    <name evidence="5" type="ORF">LIN78_17330</name>
</gene>
<feature type="domain" description="Multidrug resistance protein MdtA-like C-terminal permuted SH3" evidence="3">
    <location>
        <begin position="297"/>
        <end position="352"/>
    </location>
</feature>
<protein>
    <submittedName>
        <fullName evidence="5">Efflux RND transporter periplasmic adaptor subunit</fullName>
    </submittedName>
</protein>
<keyword evidence="6" id="KW-1185">Reference proteome</keyword>
<evidence type="ECO:0000259" key="2">
    <source>
        <dbReference type="Pfam" id="PF25954"/>
    </source>
</evidence>
<dbReference type="EMBL" id="JAJBZT010000015">
    <property type="protein sequence ID" value="MCB6185312.1"/>
    <property type="molecule type" value="Genomic_DNA"/>
</dbReference>
<comment type="similarity">
    <text evidence="1">Belongs to the membrane fusion protein (MFP) (TC 8.A.1) family.</text>
</comment>
<evidence type="ECO:0000256" key="1">
    <source>
        <dbReference type="ARBA" id="ARBA00009477"/>
    </source>
</evidence>
<dbReference type="Gene3D" id="2.40.50.100">
    <property type="match status" value="1"/>
</dbReference>
<dbReference type="Pfam" id="PF25954">
    <property type="entry name" value="Beta-barrel_RND_2"/>
    <property type="match status" value="1"/>
</dbReference>
<dbReference type="Pfam" id="PF25967">
    <property type="entry name" value="RND-MFP_C"/>
    <property type="match status" value="1"/>
</dbReference>
<dbReference type="RefSeq" id="WP_227182143.1">
    <property type="nucleotide sequence ID" value="NZ_JAJBZT010000015.1"/>
</dbReference>
<dbReference type="SUPFAM" id="SSF111369">
    <property type="entry name" value="HlyD-like secretion proteins"/>
    <property type="match status" value="1"/>
</dbReference>
<dbReference type="Gene3D" id="1.10.287.470">
    <property type="entry name" value="Helix hairpin bin"/>
    <property type="match status" value="1"/>
</dbReference>
<dbReference type="PANTHER" id="PTHR30469">
    <property type="entry name" value="MULTIDRUG RESISTANCE PROTEIN MDTA"/>
    <property type="match status" value="1"/>
</dbReference>
<comment type="caution">
    <text evidence="5">The sequence shown here is derived from an EMBL/GenBank/DDBJ whole genome shotgun (WGS) entry which is preliminary data.</text>
</comment>
<dbReference type="InterPro" id="IPR058792">
    <property type="entry name" value="Beta-barrel_RND_2"/>
</dbReference>
<evidence type="ECO:0000313" key="5">
    <source>
        <dbReference type="EMBL" id="MCB6185312.1"/>
    </source>
</evidence>
<evidence type="ECO:0000313" key="6">
    <source>
        <dbReference type="Proteomes" id="UP001165395"/>
    </source>
</evidence>
<evidence type="ECO:0000259" key="3">
    <source>
        <dbReference type="Pfam" id="PF25967"/>
    </source>
</evidence>
<sequence>MKKVVISVLFVAVGLGVWQWQKYQSNRHASTVSMASKPNTIVLLAQDVFLVQSKALQSNVAFNGEIVSPMAVQMTAPVSGKVTRLTVQEGDAVAKGQLLAKLSSPDLDSTVAVKQAALNAASSELAIAERNLSRQQALFQQNFISKNALDEVVNQVQLKRSALVSSQSELKQAMSNLGSGQILSPINGVIAQRSITLGQEVGLHAALFNIVDLSTLELEADIPSAAISQLNVGQKAQFKIEGDAQSVYQAEIARINPSTSSGTRSVKVHFQVTMPKTEMKVGMFVNGEVKMDAKSGIMLPKASVQTDKAKPFVWLVTTDQHLQKKWITTTDVASGNNEVIVSSGLQNGDRIVAIPLEHAVDGVAIQIK</sequence>
<feature type="domain" description="CzcB-like barrel-sandwich hybrid" evidence="4">
    <location>
        <begin position="72"/>
        <end position="212"/>
    </location>
</feature>
<dbReference type="InterPro" id="IPR058627">
    <property type="entry name" value="MdtA-like_C"/>
</dbReference>
<dbReference type="PANTHER" id="PTHR30469:SF15">
    <property type="entry name" value="HLYD FAMILY OF SECRETION PROTEINS"/>
    <property type="match status" value="1"/>
</dbReference>
<dbReference type="Gene3D" id="2.40.420.20">
    <property type="match status" value="1"/>
</dbReference>
<dbReference type="Pfam" id="PF25973">
    <property type="entry name" value="BSH_CzcB"/>
    <property type="match status" value="1"/>
</dbReference>
<dbReference type="Gene3D" id="2.40.30.170">
    <property type="match status" value="1"/>
</dbReference>
<evidence type="ECO:0000259" key="4">
    <source>
        <dbReference type="Pfam" id="PF25973"/>
    </source>
</evidence>
<proteinExistence type="inferred from homology"/>
<accession>A0ABS8DB09</accession>
<organism evidence="5 6">
    <name type="scientific">Leeia speluncae</name>
    <dbReference type="NCBI Taxonomy" id="2884804"/>
    <lineage>
        <taxon>Bacteria</taxon>
        <taxon>Pseudomonadati</taxon>
        <taxon>Pseudomonadota</taxon>
        <taxon>Betaproteobacteria</taxon>
        <taxon>Neisseriales</taxon>
        <taxon>Leeiaceae</taxon>
        <taxon>Leeia</taxon>
    </lineage>
</organism>
<dbReference type="InterPro" id="IPR058647">
    <property type="entry name" value="BSH_CzcB-like"/>
</dbReference>